<dbReference type="Gene3D" id="3.40.630.30">
    <property type="match status" value="1"/>
</dbReference>
<organism evidence="2 3">
    <name type="scientific">Streptomyces cirratus</name>
    <dbReference type="NCBI Taxonomy" id="68187"/>
    <lineage>
        <taxon>Bacteria</taxon>
        <taxon>Bacillati</taxon>
        <taxon>Actinomycetota</taxon>
        <taxon>Actinomycetes</taxon>
        <taxon>Kitasatosporales</taxon>
        <taxon>Streptomycetaceae</taxon>
        <taxon>Streptomyces</taxon>
    </lineage>
</organism>
<comment type="caution">
    <text evidence="2">The sequence shown here is derived from an EMBL/GenBank/DDBJ whole genome shotgun (WGS) entry which is preliminary data.</text>
</comment>
<dbReference type="EMBL" id="BMVP01000001">
    <property type="protein sequence ID" value="GHB38460.1"/>
    <property type="molecule type" value="Genomic_DNA"/>
</dbReference>
<dbReference type="InterPro" id="IPR016181">
    <property type="entry name" value="Acyl_CoA_acyltransferase"/>
</dbReference>
<dbReference type="PANTHER" id="PTHR43233">
    <property type="entry name" value="FAMILY N-ACETYLTRANSFERASE, PUTATIVE (AFU_ORTHOLOGUE AFUA_6G03350)-RELATED"/>
    <property type="match status" value="1"/>
</dbReference>
<dbReference type="InterPro" id="IPR053144">
    <property type="entry name" value="Acetyltransferase_Butenolide"/>
</dbReference>
<dbReference type="InterPro" id="IPR000182">
    <property type="entry name" value="GNAT_dom"/>
</dbReference>
<dbReference type="SUPFAM" id="SSF55729">
    <property type="entry name" value="Acyl-CoA N-acyltransferases (Nat)"/>
    <property type="match status" value="1"/>
</dbReference>
<feature type="domain" description="N-acetyltransferase" evidence="1">
    <location>
        <begin position="4"/>
        <end position="142"/>
    </location>
</feature>
<reference evidence="3" key="1">
    <citation type="journal article" date="2019" name="Int. J. Syst. Evol. Microbiol.">
        <title>The Global Catalogue of Microorganisms (GCM) 10K type strain sequencing project: providing services to taxonomists for standard genome sequencing and annotation.</title>
        <authorList>
            <consortium name="The Broad Institute Genomics Platform"/>
            <consortium name="The Broad Institute Genome Sequencing Center for Infectious Disease"/>
            <person name="Wu L."/>
            <person name="Ma J."/>
        </authorList>
    </citation>
    <scope>NUCLEOTIDE SEQUENCE [LARGE SCALE GENOMIC DNA]</scope>
    <source>
        <strain evidence="3">JCM 4738</strain>
    </source>
</reference>
<dbReference type="Pfam" id="PF13673">
    <property type="entry name" value="Acetyltransf_10"/>
    <property type="match status" value="1"/>
</dbReference>
<evidence type="ECO:0000313" key="3">
    <source>
        <dbReference type="Proteomes" id="UP000642673"/>
    </source>
</evidence>
<protein>
    <submittedName>
        <fullName evidence="2">N-acetyltransferase</fullName>
    </submittedName>
</protein>
<dbReference type="Proteomes" id="UP000642673">
    <property type="component" value="Unassembled WGS sequence"/>
</dbReference>
<evidence type="ECO:0000259" key="1">
    <source>
        <dbReference type="PROSITE" id="PS51186"/>
    </source>
</evidence>
<dbReference type="PROSITE" id="PS51186">
    <property type="entry name" value="GNAT"/>
    <property type="match status" value="1"/>
</dbReference>
<name>A0ABQ3EGF0_9ACTN</name>
<sequence length="172" mass="18419">MQPMTIRRAAARDAERLTALVQGSRAYSGAYASIVSGYRVTADYIARHEVFAAVGPDGQVLGFYSLVLDPPELDLAFVADDAQGAGVGRLLVRHMTARARDAGLPGVRVVAHPPAEEFYRRLGARRVGVVPPTPPRIGWERPELWFDTGLGTPAAATSEVAAAGSGPRDQRR</sequence>
<proteinExistence type="predicted"/>
<evidence type="ECO:0000313" key="2">
    <source>
        <dbReference type="EMBL" id="GHB38460.1"/>
    </source>
</evidence>
<dbReference type="PANTHER" id="PTHR43233:SF1">
    <property type="entry name" value="FAMILY N-ACETYLTRANSFERASE, PUTATIVE (AFU_ORTHOLOGUE AFUA_6G03350)-RELATED"/>
    <property type="match status" value="1"/>
</dbReference>
<dbReference type="CDD" id="cd04301">
    <property type="entry name" value="NAT_SF"/>
    <property type="match status" value="1"/>
</dbReference>
<keyword evidence="3" id="KW-1185">Reference proteome</keyword>
<gene>
    <name evidence="2" type="ORF">GCM10010347_04850</name>
</gene>
<dbReference type="RefSeq" id="WP_190182299.1">
    <property type="nucleotide sequence ID" value="NZ_BMVP01000001.1"/>
</dbReference>
<accession>A0ABQ3EGF0</accession>